<reference evidence="1" key="1">
    <citation type="journal article" date="2019" name="bioRxiv">
        <title>The Genome of the Zebra Mussel, Dreissena polymorpha: A Resource for Invasive Species Research.</title>
        <authorList>
            <person name="McCartney M.A."/>
            <person name="Auch B."/>
            <person name="Kono T."/>
            <person name="Mallez S."/>
            <person name="Zhang Y."/>
            <person name="Obille A."/>
            <person name="Becker A."/>
            <person name="Abrahante J.E."/>
            <person name="Garbe J."/>
            <person name="Badalamenti J.P."/>
            <person name="Herman A."/>
            <person name="Mangelson H."/>
            <person name="Liachko I."/>
            <person name="Sullivan S."/>
            <person name="Sone E.D."/>
            <person name="Koren S."/>
            <person name="Silverstein K.A.T."/>
            <person name="Beckman K.B."/>
            <person name="Gohl D.M."/>
        </authorList>
    </citation>
    <scope>NUCLEOTIDE SEQUENCE</scope>
    <source>
        <strain evidence="1">Duluth1</strain>
        <tissue evidence="1">Whole animal</tissue>
    </source>
</reference>
<accession>A0A9D4QKV0</accession>
<protein>
    <submittedName>
        <fullName evidence="1">Uncharacterized protein</fullName>
    </submittedName>
</protein>
<comment type="caution">
    <text evidence="1">The sequence shown here is derived from an EMBL/GenBank/DDBJ whole genome shotgun (WGS) entry which is preliminary data.</text>
</comment>
<gene>
    <name evidence="1" type="ORF">DPMN_107243</name>
</gene>
<sequence>MDHTAQNAFKRFLANEVNDKKSETTFCPRIYKKKSPYMNPFTGLQSPPEAAFKREGHSVIVKVERRRRLKIPLPNMMDANELCKGSLLNGGSRVSTPIAE</sequence>
<dbReference type="AlphaFoldDB" id="A0A9D4QKV0"/>
<name>A0A9D4QKV0_DREPO</name>
<keyword evidence="2" id="KW-1185">Reference proteome</keyword>
<dbReference type="Proteomes" id="UP000828390">
    <property type="component" value="Unassembled WGS sequence"/>
</dbReference>
<reference evidence="1" key="2">
    <citation type="submission" date="2020-11" db="EMBL/GenBank/DDBJ databases">
        <authorList>
            <person name="McCartney M.A."/>
            <person name="Auch B."/>
            <person name="Kono T."/>
            <person name="Mallez S."/>
            <person name="Becker A."/>
            <person name="Gohl D.M."/>
            <person name="Silverstein K.A.T."/>
            <person name="Koren S."/>
            <person name="Bechman K.B."/>
            <person name="Herman A."/>
            <person name="Abrahante J.E."/>
            <person name="Garbe J."/>
        </authorList>
    </citation>
    <scope>NUCLEOTIDE SEQUENCE</scope>
    <source>
        <strain evidence="1">Duluth1</strain>
        <tissue evidence="1">Whole animal</tissue>
    </source>
</reference>
<organism evidence="1 2">
    <name type="scientific">Dreissena polymorpha</name>
    <name type="common">Zebra mussel</name>
    <name type="synonym">Mytilus polymorpha</name>
    <dbReference type="NCBI Taxonomy" id="45954"/>
    <lineage>
        <taxon>Eukaryota</taxon>
        <taxon>Metazoa</taxon>
        <taxon>Spiralia</taxon>
        <taxon>Lophotrochozoa</taxon>
        <taxon>Mollusca</taxon>
        <taxon>Bivalvia</taxon>
        <taxon>Autobranchia</taxon>
        <taxon>Heteroconchia</taxon>
        <taxon>Euheterodonta</taxon>
        <taxon>Imparidentia</taxon>
        <taxon>Neoheterodontei</taxon>
        <taxon>Myida</taxon>
        <taxon>Dreissenoidea</taxon>
        <taxon>Dreissenidae</taxon>
        <taxon>Dreissena</taxon>
    </lineage>
</organism>
<dbReference type="EMBL" id="JAIWYP010000004">
    <property type="protein sequence ID" value="KAH3833927.1"/>
    <property type="molecule type" value="Genomic_DNA"/>
</dbReference>
<evidence type="ECO:0000313" key="1">
    <source>
        <dbReference type="EMBL" id="KAH3833927.1"/>
    </source>
</evidence>
<evidence type="ECO:0000313" key="2">
    <source>
        <dbReference type="Proteomes" id="UP000828390"/>
    </source>
</evidence>
<proteinExistence type="predicted"/>